<evidence type="ECO:0000313" key="7">
    <source>
        <dbReference type="EMBL" id="MBF8176852.1"/>
    </source>
</evidence>
<dbReference type="Gene3D" id="1.10.10.60">
    <property type="entry name" value="Homeodomain-like"/>
    <property type="match status" value="1"/>
</dbReference>
<gene>
    <name evidence="7" type="ORF">IXC47_04060</name>
</gene>
<dbReference type="EMBL" id="JADOEL010000002">
    <property type="protein sequence ID" value="MBF8176852.1"/>
    <property type="molecule type" value="Genomic_DNA"/>
</dbReference>
<keyword evidence="2" id="KW-0805">Transcription regulation</keyword>
<dbReference type="RefSeq" id="WP_195874768.1">
    <property type="nucleotide sequence ID" value="NZ_JADOEL010000002.1"/>
</dbReference>
<evidence type="ECO:0000256" key="2">
    <source>
        <dbReference type="ARBA" id="ARBA00023015"/>
    </source>
</evidence>
<evidence type="ECO:0000259" key="6">
    <source>
        <dbReference type="PROSITE" id="PS50977"/>
    </source>
</evidence>
<comment type="caution">
    <text evidence="7">The sequence shown here is derived from an EMBL/GenBank/DDBJ whole genome shotgun (WGS) entry which is preliminary data.</text>
</comment>
<dbReference type="Proteomes" id="UP000657372">
    <property type="component" value="Unassembled WGS sequence"/>
</dbReference>
<dbReference type="InterPro" id="IPR001647">
    <property type="entry name" value="HTH_TetR"/>
</dbReference>
<evidence type="ECO:0000256" key="5">
    <source>
        <dbReference type="PROSITE-ProRule" id="PRU00335"/>
    </source>
</evidence>
<dbReference type="SUPFAM" id="SSF46689">
    <property type="entry name" value="Homeodomain-like"/>
    <property type="match status" value="1"/>
</dbReference>
<dbReference type="PANTHER" id="PTHR47506">
    <property type="entry name" value="TRANSCRIPTIONAL REGULATORY PROTEIN"/>
    <property type="match status" value="1"/>
</dbReference>
<evidence type="ECO:0000313" key="8">
    <source>
        <dbReference type="Proteomes" id="UP000657372"/>
    </source>
</evidence>
<dbReference type="InterPro" id="IPR009057">
    <property type="entry name" value="Homeodomain-like_sf"/>
</dbReference>
<evidence type="ECO:0000256" key="3">
    <source>
        <dbReference type="ARBA" id="ARBA00023125"/>
    </source>
</evidence>
<feature type="domain" description="HTH tetR-type" evidence="6">
    <location>
        <begin position="9"/>
        <end position="69"/>
    </location>
</feature>
<name>A0ABS0ESL3_9BURK</name>
<protein>
    <submittedName>
        <fullName evidence="7">TetR/AcrR family transcriptional regulator</fullName>
    </submittedName>
</protein>
<dbReference type="InterPro" id="IPR011075">
    <property type="entry name" value="TetR_C"/>
</dbReference>
<dbReference type="Gene3D" id="1.10.357.10">
    <property type="entry name" value="Tetracycline Repressor, domain 2"/>
    <property type="match status" value="1"/>
</dbReference>
<proteinExistence type="predicted"/>
<keyword evidence="1" id="KW-0678">Repressor</keyword>
<evidence type="ECO:0000256" key="1">
    <source>
        <dbReference type="ARBA" id="ARBA00022491"/>
    </source>
</evidence>
<organism evidence="7 8">
    <name type="scientific">Herminiimonas contaminans</name>
    <dbReference type="NCBI Taxonomy" id="1111140"/>
    <lineage>
        <taxon>Bacteria</taxon>
        <taxon>Pseudomonadati</taxon>
        <taxon>Pseudomonadota</taxon>
        <taxon>Betaproteobacteria</taxon>
        <taxon>Burkholderiales</taxon>
        <taxon>Oxalobacteraceae</taxon>
        <taxon>Herminiimonas</taxon>
    </lineage>
</organism>
<feature type="DNA-binding region" description="H-T-H motif" evidence="5">
    <location>
        <begin position="32"/>
        <end position="51"/>
    </location>
</feature>
<dbReference type="PROSITE" id="PS01081">
    <property type="entry name" value="HTH_TETR_1"/>
    <property type="match status" value="1"/>
</dbReference>
<dbReference type="PROSITE" id="PS50977">
    <property type="entry name" value="HTH_TETR_2"/>
    <property type="match status" value="1"/>
</dbReference>
<dbReference type="SUPFAM" id="SSF48498">
    <property type="entry name" value="Tetracyclin repressor-like, C-terminal domain"/>
    <property type="match status" value="1"/>
</dbReference>
<dbReference type="PANTHER" id="PTHR47506:SF7">
    <property type="entry name" value="TRANSCRIPTIONAL REGULATORY PROTEIN"/>
    <property type="match status" value="1"/>
</dbReference>
<evidence type="ECO:0000256" key="4">
    <source>
        <dbReference type="ARBA" id="ARBA00023163"/>
    </source>
</evidence>
<dbReference type="InterPro" id="IPR023772">
    <property type="entry name" value="DNA-bd_HTH_TetR-type_CS"/>
</dbReference>
<keyword evidence="4" id="KW-0804">Transcription</keyword>
<dbReference type="Pfam" id="PF00440">
    <property type="entry name" value="TetR_N"/>
    <property type="match status" value="1"/>
</dbReference>
<sequence>MKITREQVAENRQAILDAAATLFRERGFEGVTVAEVMKAAGLTHGGFYGHFASKDDLIAQTCTHVLTPFRAEDAPVIGIMDFAANYLSGQHRDNPGEGCIFPSLGTEAVRSSDATRHALTENVKYRIENFAQTAQGKTELERRQAATGAWATMVGAVMLARLVDDPALSEQVLVDTLAWLDKTQGKPA</sequence>
<reference evidence="7 8" key="1">
    <citation type="submission" date="2020-11" db="EMBL/GenBank/DDBJ databases">
        <title>WGS of Herminiimonas contaminans strain Marseille-Q4544 isolated from planarians Schmidtea mediterranea.</title>
        <authorList>
            <person name="Kangale L."/>
        </authorList>
    </citation>
    <scope>NUCLEOTIDE SEQUENCE [LARGE SCALE GENOMIC DNA]</scope>
    <source>
        <strain evidence="7 8">Marseille-Q4544</strain>
    </source>
</reference>
<dbReference type="Pfam" id="PF16925">
    <property type="entry name" value="TetR_C_13"/>
    <property type="match status" value="1"/>
</dbReference>
<accession>A0ABS0ESL3</accession>
<keyword evidence="8" id="KW-1185">Reference proteome</keyword>
<dbReference type="InterPro" id="IPR036271">
    <property type="entry name" value="Tet_transcr_reg_TetR-rel_C_sf"/>
</dbReference>
<keyword evidence="3 5" id="KW-0238">DNA-binding</keyword>
<dbReference type="PRINTS" id="PR00455">
    <property type="entry name" value="HTHTETR"/>
</dbReference>